<name>A0A1G9S3A3_9FIRM</name>
<evidence type="ECO:0000313" key="6">
    <source>
        <dbReference type="EMBL" id="SDM29902.1"/>
    </source>
</evidence>
<dbReference type="PROSITE" id="PS50932">
    <property type="entry name" value="HTH_LACI_2"/>
    <property type="match status" value="1"/>
</dbReference>
<dbReference type="PANTHER" id="PTHR30146:SF148">
    <property type="entry name" value="HTH-TYPE TRANSCRIPTIONAL REPRESSOR PURR-RELATED"/>
    <property type="match status" value="1"/>
</dbReference>
<evidence type="ECO:0000313" key="7">
    <source>
        <dbReference type="Proteomes" id="UP000199476"/>
    </source>
</evidence>
<evidence type="ECO:0000259" key="5">
    <source>
        <dbReference type="PROSITE" id="PS50932"/>
    </source>
</evidence>
<keyword evidence="7" id="KW-1185">Reference proteome</keyword>
<dbReference type="Pfam" id="PF00356">
    <property type="entry name" value="LacI"/>
    <property type="match status" value="1"/>
</dbReference>
<evidence type="ECO:0000256" key="3">
    <source>
        <dbReference type="ARBA" id="ARBA00023125"/>
    </source>
</evidence>
<keyword evidence="4" id="KW-0804">Transcription</keyword>
<dbReference type="GO" id="GO:0003700">
    <property type="term" value="F:DNA-binding transcription factor activity"/>
    <property type="evidence" value="ECO:0007669"/>
    <property type="project" value="TreeGrafter"/>
</dbReference>
<dbReference type="SMART" id="SM00354">
    <property type="entry name" value="HTH_LACI"/>
    <property type="match status" value="1"/>
</dbReference>
<dbReference type="InterPro" id="IPR010982">
    <property type="entry name" value="Lambda_DNA-bd_dom_sf"/>
</dbReference>
<protein>
    <submittedName>
        <fullName evidence="6">Transcriptional regulator, LacI family</fullName>
    </submittedName>
</protein>
<dbReference type="InterPro" id="IPR028082">
    <property type="entry name" value="Peripla_BP_I"/>
</dbReference>
<keyword evidence="1" id="KW-0678">Repressor</keyword>
<dbReference type="GO" id="GO:0000976">
    <property type="term" value="F:transcription cis-regulatory region binding"/>
    <property type="evidence" value="ECO:0007669"/>
    <property type="project" value="TreeGrafter"/>
</dbReference>
<dbReference type="Gene3D" id="3.40.50.2300">
    <property type="match status" value="2"/>
</dbReference>
<organism evidence="6 7">
    <name type="scientific">Halarsenatibacter silvermanii</name>
    <dbReference type="NCBI Taxonomy" id="321763"/>
    <lineage>
        <taxon>Bacteria</taxon>
        <taxon>Bacillati</taxon>
        <taxon>Bacillota</taxon>
        <taxon>Clostridia</taxon>
        <taxon>Halanaerobiales</taxon>
        <taxon>Halarsenatibacteraceae</taxon>
        <taxon>Halarsenatibacter</taxon>
    </lineage>
</organism>
<dbReference type="InterPro" id="IPR001761">
    <property type="entry name" value="Peripla_BP/Lac1_sug-bd_dom"/>
</dbReference>
<dbReference type="STRING" id="321763.SAMN04488692_12527"/>
<dbReference type="Gene3D" id="1.10.260.40">
    <property type="entry name" value="lambda repressor-like DNA-binding domains"/>
    <property type="match status" value="1"/>
</dbReference>
<sequence>MTEGNNITIKDIAEKSGVSVTTVSRVLNDKPDVKDATRAKVLKVIKESNYRPNGMARSLVINQTYSIGLIIPDINNPYFPEVARGVEDQAQDSSYSVIFSSTDNKLKREKEVIDLMLQKSVDGLIVSLSLANKDILKRLEDKKIPVVQLDRKIPDSRYPAVMVDNKKSAYKAVQFLIDEGYKRIAHITGDLQTVPGRERKNGYRKAILANNFSFNQDMIFEGDFSKRAGYDALKKITEKGSLPEAIFAANDMMAIGVLEACRQKGIKVPEDIVLVGHDNISISNLVYPALTTMAQPKYKLGRKASELLIELIEIKQEKGSLDRDNLFNDQILETQLVKRGSTSRV</sequence>
<keyword evidence="3" id="KW-0238">DNA-binding</keyword>
<dbReference type="OrthoDB" id="9784962at2"/>
<evidence type="ECO:0000256" key="2">
    <source>
        <dbReference type="ARBA" id="ARBA00023015"/>
    </source>
</evidence>
<dbReference type="PANTHER" id="PTHR30146">
    <property type="entry name" value="LACI-RELATED TRANSCRIPTIONAL REPRESSOR"/>
    <property type="match status" value="1"/>
</dbReference>
<dbReference type="InterPro" id="IPR000843">
    <property type="entry name" value="HTH_LacI"/>
</dbReference>
<dbReference type="AlphaFoldDB" id="A0A1G9S3A3"/>
<dbReference type="PROSITE" id="PS00356">
    <property type="entry name" value="HTH_LACI_1"/>
    <property type="match status" value="1"/>
</dbReference>
<dbReference type="CDD" id="cd06267">
    <property type="entry name" value="PBP1_LacI_sugar_binding-like"/>
    <property type="match status" value="1"/>
</dbReference>
<dbReference type="Pfam" id="PF00532">
    <property type="entry name" value="Peripla_BP_1"/>
    <property type="match status" value="1"/>
</dbReference>
<accession>A0A1G9S3A3</accession>
<proteinExistence type="predicted"/>
<dbReference type="EMBL" id="FNGO01000025">
    <property type="protein sequence ID" value="SDM29902.1"/>
    <property type="molecule type" value="Genomic_DNA"/>
</dbReference>
<dbReference type="SUPFAM" id="SSF53822">
    <property type="entry name" value="Periplasmic binding protein-like I"/>
    <property type="match status" value="1"/>
</dbReference>
<keyword evidence="2" id="KW-0805">Transcription regulation</keyword>
<evidence type="ECO:0000256" key="1">
    <source>
        <dbReference type="ARBA" id="ARBA00022491"/>
    </source>
</evidence>
<dbReference type="Proteomes" id="UP000199476">
    <property type="component" value="Unassembled WGS sequence"/>
</dbReference>
<dbReference type="RefSeq" id="WP_089761711.1">
    <property type="nucleotide sequence ID" value="NZ_FNGO01000025.1"/>
</dbReference>
<dbReference type="PRINTS" id="PR00036">
    <property type="entry name" value="HTHLACI"/>
</dbReference>
<dbReference type="SUPFAM" id="SSF47413">
    <property type="entry name" value="lambda repressor-like DNA-binding domains"/>
    <property type="match status" value="1"/>
</dbReference>
<feature type="domain" description="HTH lacI-type" evidence="5">
    <location>
        <begin position="7"/>
        <end position="61"/>
    </location>
</feature>
<reference evidence="6 7" key="1">
    <citation type="submission" date="2016-10" db="EMBL/GenBank/DDBJ databases">
        <authorList>
            <person name="de Groot N.N."/>
        </authorList>
    </citation>
    <scope>NUCLEOTIDE SEQUENCE [LARGE SCALE GENOMIC DNA]</scope>
    <source>
        <strain evidence="6 7">SLAS-1</strain>
    </source>
</reference>
<dbReference type="CDD" id="cd01392">
    <property type="entry name" value="HTH_LacI"/>
    <property type="match status" value="1"/>
</dbReference>
<evidence type="ECO:0000256" key="4">
    <source>
        <dbReference type="ARBA" id="ARBA00023163"/>
    </source>
</evidence>
<gene>
    <name evidence="6" type="ORF">SAMN04488692_12527</name>
</gene>